<reference evidence="3" key="1">
    <citation type="submission" date="2016-03" db="EMBL/GenBank/DDBJ databases">
        <title>Mechanisms controlling the formation of the plant cell surface in tip-growing cells are functionally conserved among land plants.</title>
        <authorList>
            <person name="Honkanen S."/>
            <person name="Jones V.A."/>
            <person name="Morieri G."/>
            <person name="Champion C."/>
            <person name="Hetherington A.J."/>
            <person name="Kelly S."/>
            <person name="Saint-Marcoux D."/>
            <person name="Proust H."/>
            <person name="Prescott H."/>
            <person name="Dolan L."/>
        </authorList>
    </citation>
    <scope>NUCLEOTIDE SEQUENCE [LARGE SCALE GENOMIC DNA]</scope>
    <source>
        <tissue evidence="3">Whole gametophyte</tissue>
    </source>
</reference>
<dbReference type="Pfam" id="PF18511">
    <property type="entry name" value="F-box_5"/>
    <property type="match status" value="1"/>
</dbReference>
<protein>
    <recommendedName>
        <fullName evidence="5">F-box domain-containing protein</fullName>
    </recommendedName>
</protein>
<evidence type="ECO:0000259" key="2">
    <source>
        <dbReference type="Pfam" id="PF18791"/>
    </source>
</evidence>
<gene>
    <name evidence="3" type="ORF">AXG93_638s1020</name>
</gene>
<dbReference type="GO" id="GO:0031146">
    <property type="term" value="P:SCF-dependent proteasomal ubiquitin-dependent protein catabolic process"/>
    <property type="evidence" value="ECO:0007669"/>
    <property type="project" value="TreeGrafter"/>
</dbReference>
<dbReference type="AlphaFoldDB" id="A0A176W505"/>
<feature type="domain" description="COI1 F-box" evidence="1">
    <location>
        <begin position="11"/>
        <end position="50"/>
    </location>
</feature>
<organism evidence="3 4">
    <name type="scientific">Marchantia polymorpha subsp. ruderalis</name>
    <dbReference type="NCBI Taxonomy" id="1480154"/>
    <lineage>
        <taxon>Eukaryota</taxon>
        <taxon>Viridiplantae</taxon>
        <taxon>Streptophyta</taxon>
        <taxon>Embryophyta</taxon>
        <taxon>Marchantiophyta</taxon>
        <taxon>Marchantiopsida</taxon>
        <taxon>Marchantiidae</taxon>
        <taxon>Marchantiales</taxon>
        <taxon>Marchantiaceae</taxon>
        <taxon>Marchantia</taxon>
    </lineage>
</organism>
<dbReference type="InterPro" id="IPR032675">
    <property type="entry name" value="LRR_dom_sf"/>
</dbReference>
<dbReference type="CDD" id="cd22159">
    <property type="entry name" value="F-box_AtTIR1-like"/>
    <property type="match status" value="1"/>
</dbReference>
<sequence>MEVRGPAGANRVSDETLGCIFAHLDSPGDRKAVSQVCRQWRRVDANTRKHVSIANCYSVAPAALSRRFPNLQSLKIKGKPRAFEYELLVPNWGGYARPWVAEVARGYAQRLQSLWLRRMHVTDADLTLLAQSCSESLQVLKLHKCSGFSTSGIHDITTYCSLKLDTSMSSLDSGHSGAGGMTVSEKQAVDRTFPGSRANREYFPAGRSLFNTDLLTYSLSRHESLRVLYLEESAISPSERGGEWLHELALNNTTLEDLNFQYLHEFDDISITDLEGVVENCRSLRSLKVSEIDILDMRGVLSKAHNLREHGTGCCASIGDPLRAGGVDLPRTIIALSGLYELNEIGLPMVANLLPNLKKLDLKYTLLSAQGHVQILSHCVRNVLGDDGLIMVARTCRQLRRIRVDESDGEGFLSPLGMIPIAQNCTKLEFLVMYVVDINNATLRAFGENCPNMKDCRFVLLSTLGTVDDLPLDQGVRCLLKGCRKLTRFALYVRHGGLTDEGMGYIGEYGGNLKWILLGCAGETDQGLLRLAVGCQSLERLEMRDCPVTEAGLATAAVSMKNSLKYMWVQGYQATDAGGRLLARARPFWNVEICSGSSQLPGQLLAYCTLAGPRTDCPPEVDLLSEIAPARENWEL</sequence>
<dbReference type="InterPro" id="IPR036047">
    <property type="entry name" value="F-box-like_dom_sf"/>
</dbReference>
<dbReference type="Proteomes" id="UP000077202">
    <property type="component" value="Unassembled WGS sequence"/>
</dbReference>
<dbReference type="PANTHER" id="PTHR16134:SF43">
    <property type="entry name" value="CORONATINE-INSENSITIVE PROTEIN 1"/>
    <property type="match status" value="1"/>
</dbReference>
<name>A0A176W505_MARPO</name>
<dbReference type="GO" id="GO:0019005">
    <property type="term" value="C:SCF ubiquitin ligase complex"/>
    <property type="evidence" value="ECO:0007669"/>
    <property type="project" value="TreeGrafter"/>
</dbReference>
<dbReference type="Pfam" id="PF18791">
    <property type="entry name" value="Transp_inhibit"/>
    <property type="match status" value="1"/>
</dbReference>
<evidence type="ECO:0000313" key="3">
    <source>
        <dbReference type="EMBL" id="OAE28114.1"/>
    </source>
</evidence>
<evidence type="ECO:0008006" key="5">
    <source>
        <dbReference type="Google" id="ProtNLM"/>
    </source>
</evidence>
<dbReference type="FunFam" id="1.20.1280.50:FF:000023">
    <property type="entry name" value="F-box/LRR-repeat protein 4"/>
    <property type="match status" value="1"/>
</dbReference>
<feature type="domain" description="Transport inhibitor response 1" evidence="2">
    <location>
        <begin position="69"/>
        <end position="114"/>
    </location>
</feature>
<dbReference type="Gene3D" id="3.80.10.10">
    <property type="entry name" value="Ribonuclease Inhibitor"/>
    <property type="match status" value="2"/>
</dbReference>
<keyword evidence="4" id="KW-1185">Reference proteome</keyword>
<proteinExistence type="predicted"/>
<dbReference type="SUPFAM" id="SSF52047">
    <property type="entry name" value="RNI-like"/>
    <property type="match status" value="1"/>
</dbReference>
<evidence type="ECO:0000313" key="4">
    <source>
        <dbReference type="Proteomes" id="UP000077202"/>
    </source>
</evidence>
<comment type="caution">
    <text evidence="3">The sequence shown here is derived from an EMBL/GenBank/DDBJ whole genome shotgun (WGS) entry which is preliminary data.</text>
</comment>
<accession>A0A176W505</accession>
<dbReference type="Gene3D" id="1.20.1280.50">
    <property type="match status" value="1"/>
</dbReference>
<dbReference type="SUPFAM" id="SSF81383">
    <property type="entry name" value="F-box domain"/>
    <property type="match status" value="1"/>
</dbReference>
<evidence type="ECO:0000259" key="1">
    <source>
        <dbReference type="Pfam" id="PF18511"/>
    </source>
</evidence>
<dbReference type="InterPro" id="IPR041101">
    <property type="entry name" value="Transp_inhibit"/>
</dbReference>
<dbReference type="InterPro" id="IPR041567">
    <property type="entry name" value="COI1_F-box"/>
</dbReference>
<dbReference type="PANTHER" id="PTHR16134">
    <property type="entry name" value="F-BOX/TPR REPEAT PROTEIN POF3"/>
    <property type="match status" value="1"/>
</dbReference>
<dbReference type="EMBL" id="LVLJ01001765">
    <property type="protein sequence ID" value="OAE28114.1"/>
    <property type="molecule type" value="Genomic_DNA"/>
</dbReference>